<organism evidence="1 2">
    <name type="scientific">Diploptera punctata</name>
    <name type="common">Pacific beetle cockroach</name>
    <dbReference type="NCBI Taxonomy" id="6984"/>
    <lineage>
        <taxon>Eukaryota</taxon>
        <taxon>Metazoa</taxon>
        <taxon>Ecdysozoa</taxon>
        <taxon>Arthropoda</taxon>
        <taxon>Hexapoda</taxon>
        <taxon>Insecta</taxon>
        <taxon>Pterygota</taxon>
        <taxon>Neoptera</taxon>
        <taxon>Polyneoptera</taxon>
        <taxon>Dictyoptera</taxon>
        <taxon>Blattodea</taxon>
        <taxon>Blaberoidea</taxon>
        <taxon>Blaberidae</taxon>
        <taxon>Diplopterinae</taxon>
        <taxon>Diploptera</taxon>
    </lineage>
</organism>
<dbReference type="Proteomes" id="UP001233999">
    <property type="component" value="Unassembled WGS sequence"/>
</dbReference>
<proteinExistence type="predicted"/>
<reference evidence="1" key="1">
    <citation type="journal article" date="2023" name="IScience">
        <title>Live-bearing cockroach genome reveals convergent evolutionary mechanisms linked to viviparity in insects and beyond.</title>
        <authorList>
            <person name="Fouks B."/>
            <person name="Harrison M.C."/>
            <person name="Mikhailova A.A."/>
            <person name="Marchal E."/>
            <person name="English S."/>
            <person name="Carruthers M."/>
            <person name="Jennings E.C."/>
            <person name="Chiamaka E.L."/>
            <person name="Frigard R.A."/>
            <person name="Pippel M."/>
            <person name="Attardo G.M."/>
            <person name="Benoit J.B."/>
            <person name="Bornberg-Bauer E."/>
            <person name="Tobe S.S."/>
        </authorList>
    </citation>
    <scope>NUCLEOTIDE SEQUENCE</scope>
    <source>
        <strain evidence="1">Stay&amp;Tobe</strain>
    </source>
</reference>
<comment type="caution">
    <text evidence="1">The sequence shown here is derived from an EMBL/GenBank/DDBJ whole genome shotgun (WGS) entry which is preliminary data.</text>
</comment>
<gene>
    <name evidence="1" type="ORF">L9F63_018203</name>
</gene>
<dbReference type="EMBL" id="JASPKZ010005682">
    <property type="protein sequence ID" value="KAJ9588423.1"/>
    <property type="molecule type" value="Genomic_DNA"/>
</dbReference>
<name>A0AAD7ZXC0_DIPPU</name>
<feature type="non-terminal residue" evidence="1">
    <location>
        <position position="1"/>
    </location>
</feature>
<protein>
    <submittedName>
        <fullName evidence="1">Uncharacterized protein</fullName>
    </submittedName>
</protein>
<accession>A0AAD7ZXC0</accession>
<feature type="non-terminal residue" evidence="1">
    <location>
        <position position="64"/>
    </location>
</feature>
<reference evidence="1" key="2">
    <citation type="submission" date="2023-05" db="EMBL/GenBank/DDBJ databases">
        <authorList>
            <person name="Fouks B."/>
        </authorList>
    </citation>
    <scope>NUCLEOTIDE SEQUENCE</scope>
    <source>
        <strain evidence="1">Stay&amp;Tobe</strain>
        <tissue evidence="1">Testes</tissue>
    </source>
</reference>
<evidence type="ECO:0000313" key="1">
    <source>
        <dbReference type="EMBL" id="KAJ9588423.1"/>
    </source>
</evidence>
<evidence type="ECO:0000313" key="2">
    <source>
        <dbReference type="Proteomes" id="UP001233999"/>
    </source>
</evidence>
<keyword evidence="2" id="KW-1185">Reference proteome</keyword>
<sequence length="64" mass="7212">WLLTCHCLPFSMGVSLTYTLTKIFTAYANFHLDINRSLLLPLLFGCSKLCEVSVSHTVLDESTF</sequence>
<dbReference type="AlphaFoldDB" id="A0AAD7ZXC0"/>